<name>A0A498C0F9_9GAMM</name>
<evidence type="ECO:0000313" key="7">
    <source>
        <dbReference type="Proteomes" id="UP000275461"/>
    </source>
</evidence>
<dbReference type="PANTHER" id="PTHR42734:SF5">
    <property type="entry name" value="IRON TRANSPORT SYSTEM ATP-BINDING PROTEIN HI_0361-RELATED"/>
    <property type="match status" value="1"/>
</dbReference>
<dbReference type="InterPro" id="IPR027417">
    <property type="entry name" value="P-loop_NTPase"/>
</dbReference>
<evidence type="ECO:0000259" key="5">
    <source>
        <dbReference type="PROSITE" id="PS50893"/>
    </source>
</evidence>
<dbReference type="GO" id="GO:0005524">
    <property type="term" value="F:ATP binding"/>
    <property type="evidence" value="ECO:0007669"/>
    <property type="project" value="UniProtKB-KW"/>
</dbReference>
<dbReference type="RefSeq" id="WP_245971146.1">
    <property type="nucleotide sequence ID" value="NZ_RCDA01000002.1"/>
</dbReference>
<dbReference type="Pfam" id="PF00005">
    <property type="entry name" value="ABC_tran"/>
    <property type="match status" value="1"/>
</dbReference>
<evidence type="ECO:0000256" key="2">
    <source>
        <dbReference type="ARBA" id="ARBA00022448"/>
    </source>
</evidence>
<evidence type="ECO:0000256" key="1">
    <source>
        <dbReference type="ARBA" id="ARBA00005417"/>
    </source>
</evidence>
<dbReference type="PROSITE" id="PS00211">
    <property type="entry name" value="ABC_TRANSPORTER_1"/>
    <property type="match status" value="1"/>
</dbReference>
<comment type="caution">
    <text evidence="6">The sequence shown here is derived from an EMBL/GenBank/DDBJ whole genome shotgun (WGS) entry which is preliminary data.</text>
</comment>
<dbReference type="GO" id="GO:0016887">
    <property type="term" value="F:ATP hydrolysis activity"/>
    <property type="evidence" value="ECO:0007669"/>
    <property type="project" value="InterPro"/>
</dbReference>
<sequence length="273" mass="29896">MTPARDGTIAGPIAVQADKLYAAYEGEPVLAHVDVRLPAGQWTAIIGPNGAGKSTLFRILVGSMRPLRGRVSVLGESPARQRRRGAIAYMAQQEAIEWDFPISVRDTVMTGRYGHMRSDPLWRRLMPPRLVEPRHWLAVDAALEAVDMAAYADRPIGALSGGQKKRVLLARALTQQAQVLLLDEPLAGVDAASEALILDVLARERAAGRTVVMVTHDLVSAREYADQVLLLNRTVIGMGDPEEMLVDEMLARMAAAGWRGPSEEPQPRREAWL</sequence>
<evidence type="ECO:0000256" key="3">
    <source>
        <dbReference type="ARBA" id="ARBA00022741"/>
    </source>
</evidence>
<dbReference type="SUPFAM" id="SSF52540">
    <property type="entry name" value="P-loop containing nucleoside triphosphate hydrolases"/>
    <property type="match status" value="1"/>
</dbReference>
<dbReference type="Gene3D" id="3.40.50.300">
    <property type="entry name" value="P-loop containing nucleotide triphosphate hydrolases"/>
    <property type="match status" value="1"/>
</dbReference>
<dbReference type="InterPro" id="IPR050153">
    <property type="entry name" value="Metal_Ion_Import_ABC"/>
</dbReference>
<evidence type="ECO:0000256" key="4">
    <source>
        <dbReference type="ARBA" id="ARBA00022840"/>
    </source>
</evidence>
<feature type="domain" description="ABC transporter" evidence="5">
    <location>
        <begin position="15"/>
        <end position="258"/>
    </location>
</feature>
<dbReference type="SMART" id="SM00382">
    <property type="entry name" value="AAA"/>
    <property type="match status" value="1"/>
</dbReference>
<dbReference type="PROSITE" id="PS50893">
    <property type="entry name" value="ABC_TRANSPORTER_2"/>
    <property type="match status" value="1"/>
</dbReference>
<comment type="similarity">
    <text evidence="1">Belongs to the ABC transporter superfamily.</text>
</comment>
<evidence type="ECO:0000313" key="6">
    <source>
        <dbReference type="EMBL" id="RLK48803.1"/>
    </source>
</evidence>
<keyword evidence="3" id="KW-0547">Nucleotide-binding</keyword>
<dbReference type="AlphaFoldDB" id="A0A498C0F9"/>
<dbReference type="InterPro" id="IPR017871">
    <property type="entry name" value="ABC_transporter-like_CS"/>
</dbReference>
<gene>
    <name evidence="6" type="ORF">DFR31_1915</name>
</gene>
<keyword evidence="7" id="KW-1185">Reference proteome</keyword>
<proteinExistence type="inferred from homology"/>
<keyword evidence="4 6" id="KW-0067">ATP-binding</keyword>
<dbReference type="InterPro" id="IPR003439">
    <property type="entry name" value="ABC_transporter-like_ATP-bd"/>
</dbReference>
<keyword evidence="2" id="KW-0813">Transport</keyword>
<dbReference type="CDD" id="cd03235">
    <property type="entry name" value="ABC_Metallic_Cations"/>
    <property type="match status" value="1"/>
</dbReference>
<protein>
    <submittedName>
        <fullName evidence="6">Manganese/iron transport system ATP-binding protein</fullName>
    </submittedName>
</protein>
<dbReference type="PANTHER" id="PTHR42734">
    <property type="entry name" value="METAL TRANSPORT SYSTEM ATP-BINDING PROTEIN TM_0124-RELATED"/>
    <property type="match status" value="1"/>
</dbReference>
<dbReference type="EMBL" id="RCDA01000002">
    <property type="protein sequence ID" value="RLK48803.1"/>
    <property type="molecule type" value="Genomic_DNA"/>
</dbReference>
<organism evidence="6 7">
    <name type="scientific">Alkalispirillum mobile</name>
    <dbReference type="NCBI Taxonomy" id="85925"/>
    <lineage>
        <taxon>Bacteria</taxon>
        <taxon>Pseudomonadati</taxon>
        <taxon>Pseudomonadota</taxon>
        <taxon>Gammaproteobacteria</taxon>
        <taxon>Chromatiales</taxon>
        <taxon>Ectothiorhodospiraceae</taxon>
        <taxon>Alkalispirillum</taxon>
    </lineage>
</organism>
<dbReference type="Proteomes" id="UP000275461">
    <property type="component" value="Unassembled WGS sequence"/>
</dbReference>
<reference evidence="6 7" key="1">
    <citation type="submission" date="2018-10" db="EMBL/GenBank/DDBJ databases">
        <title>Genomic Encyclopedia of Type Strains, Phase IV (KMG-IV): sequencing the most valuable type-strain genomes for metagenomic binning, comparative biology and taxonomic classification.</title>
        <authorList>
            <person name="Goeker M."/>
        </authorList>
    </citation>
    <scope>NUCLEOTIDE SEQUENCE [LARGE SCALE GENOMIC DNA]</scope>
    <source>
        <strain evidence="6 7">DSM 12769</strain>
    </source>
</reference>
<dbReference type="InterPro" id="IPR003593">
    <property type="entry name" value="AAA+_ATPase"/>
</dbReference>
<accession>A0A498C0F9</accession>